<evidence type="ECO:0000256" key="4">
    <source>
        <dbReference type="ARBA" id="ARBA00022638"/>
    </source>
</evidence>
<dbReference type="Gene3D" id="1.10.530.10">
    <property type="match status" value="1"/>
</dbReference>
<accession>A0A484AVA7</accession>
<name>A0A484AVA7_DRONA</name>
<dbReference type="Proteomes" id="UP000295192">
    <property type="component" value="Unassembled WGS sequence"/>
</dbReference>
<dbReference type="Pfam" id="PF00062">
    <property type="entry name" value="Lys"/>
    <property type="match status" value="1"/>
</dbReference>
<comment type="similarity">
    <text evidence="9">Belongs to the glycosyl hydrolase 22 family.</text>
</comment>
<evidence type="ECO:0000256" key="8">
    <source>
        <dbReference type="ARBA" id="ARBA00023295"/>
    </source>
</evidence>
<evidence type="ECO:0000256" key="9">
    <source>
        <dbReference type="RuleBase" id="RU004440"/>
    </source>
</evidence>
<keyword evidence="7" id="KW-1015">Disulfide bond</keyword>
<evidence type="ECO:0000256" key="1">
    <source>
        <dbReference type="ARBA" id="ARBA00000632"/>
    </source>
</evidence>
<sequence>MRLINNRLSTAAAAEAEAEAAELGLEIKFKLEHSWLAVLGKRYMRCELARKLLEQHSFERSLLSNWICLLEHESDLDTAKVTSNPNGSRNYGLFQINGRYCQESRRGGVCNVKCEDLLDENLRESAACAKRIQASDGFRHWNGWQRFCRNSQNLPNLKLICGI</sequence>
<dbReference type="GO" id="GO:0031640">
    <property type="term" value="P:killing of cells of another organism"/>
    <property type="evidence" value="ECO:0007669"/>
    <property type="project" value="UniProtKB-KW"/>
</dbReference>
<dbReference type="PROSITE" id="PS00128">
    <property type="entry name" value="GLYCOSYL_HYDROL_F22_1"/>
    <property type="match status" value="1"/>
</dbReference>
<evidence type="ECO:0000256" key="5">
    <source>
        <dbReference type="ARBA" id="ARBA00022729"/>
    </source>
</evidence>
<keyword evidence="6" id="KW-0378">Hydrolase</keyword>
<keyword evidence="8" id="KW-0326">Glycosidase</keyword>
<gene>
    <name evidence="11" type="ORF">AWZ03_013240</name>
</gene>
<dbReference type="SMART" id="SM00263">
    <property type="entry name" value="LYZ1"/>
    <property type="match status" value="1"/>
</dbReference>
<dbReference type="GO" id="GO:0003796">
    <property type="term" value="F:lysozyme activity"/>
    <property type="evidence" value="ECO:0007669"/>
    <property type="project" value="UniProtKB-EC"/>
</dbReference>
<evidence type="ECO:0000256" key="6">
    <source>
        <dbReference type="ARBA" id="ARBA00022801"/>
    </source>
</evidence>
<evidence type="ECO:0000313" key="11">
    <source>
        <dbReference type="EMBL" id="TDG40338.1"/>
    </source>
</evidence>
<dbReference type="InterPro" id="IPR019799">
    <property type="entry name" value="Glyco_hydro_22_CS"/>
</dbReference>
<reference evidence="11 12" key="1">
    <citation type="journal article" date="2019" name="J. Hered.">
        <title>An Improved Genome Assembly for Drosophila navojoa, the Basal Species in the mojavensis Cluster.</title>
        <authorList>
            <person name="Vanderlinde T."/>
            <person name="Dupim E.G."/>
            <person name="Nazario-Yepiz N.O."/>
            <person name="Carvalho A.B."/>
        </authorList>
    </citation>
    <scope>NUCLEOTIDE SEQUENCE [LARGE SCALE GENOMIC DNA]</scope>
    <source>
        <strain evidence="11">Navoj_Jal97</strain>
        <tissue evidence="11">Whole organism</tissue>
    </source>
</reference>
<keyword evidence="5" id="KW-0732">Signal</keyword>
<dbReference type="PANTHER" id="PTHR11407:SF63">
    <property type="entry name" value="LYSOZYME C"/>
    <property type="match status" value="1"/>
</dbReference>
<dbReference type="EC" id="3.2.1.17" evidence="2"/>
<dbReference type="AlphaFoldDB" id="A0A484AVA7"/>
<dbReference type="CDD" id="cd16899">
    <property type="entry name" value="LYZ_C_invert"/>
    <property type="match status" value="1"/>
</dbReference>
<organism evidence="11 12">
    <name type="scientific">Drosophila navojoa</name>
    <name type="common">Fruit fly</name>
    <dbReference type="NCBI Taxonomy" id="7232"/>
    <lineage>
        <taxon>Eukaryota</taxon>
        <taxon>Metazoa</taxon>
        <taxon>Ecdysozoa</taxon>
        <taxon>Arthropoda</taxon>
        <taxon>Hexapoda</taxon>
        <taxon>Insecta</taxon>
        <taxon>Pterygota</taxon>
        <taxon>Neoptera</taxon>
        <taxon>Endopterygota</taxon>
        <taxon>Diptera</taxon>
        <taxon>Brachycera</taxon>
        <taxon>Muscomorpha</taxon>
        <taxon>Ephydroidea</taxon>
        <taxon>Drosophilidae</taxon>
        <taxon>Drosophila</taxon>
    </lineage>
</organism>
<comment type="catalytic activity">
    <reaction evidence="1">
        <text>Hydrolysis of (1-&gt;4)-beta-linkages between N-acetylmuramic acid and N-acetyl-D-glucosamine residues in a peptidoglycan and between N-acetyl-D-glucosamine residues in chitodextrins.</text>
        <dbReference type="EC" id="3.2.1.17"/>
    </reaction>
</comment>
<dbReference type="PANTHER" id="PTHR11407">
    <property type="entry name" value="LYSOZYME C"/>
    <property type="match status" value="1"/>
</dbReference>
<evidence type="ECO:0000259" key="10">
    <source>
        <dbReference type="PROSITE" id="PS00128"/>
    </source>
</evidence>
<dbReference type="SUPFAM" id="SSF53955">
    <property type="entry name" value="Lysozyme-like"/>
    <property type="match status" value="1"/>
</dbReference>
<dbReference type="EMBL" id="LSRL02000599">
    <property type="protein sequence ID" value="TDG40338.1"/>
    <property type="molecule type" value="Genomic_DNA"/>
</dbReference>
<protein>
    <recommendedName>
        <fullName evidence="2">lysozyme</fullName>
        <ecNumber evidence="2">3.2.1.17</ecNumber>
    </recommendedName>
</protein>
<dbReference type="InterPro" id="IPR001916">
    <property type="entry name" value="Glyco_hydro_22"/>
</dbReference>
<proteinExistence type="inferred from homology"/>
<dbReference type="PROSITE" id="PS51348">
    <property type="entry name" value="GLYCOSYL_HYDROL_F22_2"/>
    <property type="match status" value="1"/>
</dbReference>
<evidence type="ECO:0000256" key="3">
    <source>
        <dbReference type="ARBA" id="ARBA00022529"/>
    </source>
</evidence>
<keyword evidence="4" id="KW-0081">Bacteriolytic enzyme</keyword>
<dbReference type="GO" id="GO:0042742">
    <property type="term" value="P:defense response to bacterium"/>
    <property type="evidence" value="ECO:0007669"/>
    <property type="project" value="UniProtKB-KW"/>
</dbReference>
<keyword evidence="3" id="KW-0929">Antimicrobial</keyword>
<evidence type="ECO:0000313" key="12">
    <source>
        <dbReference type="Proteomes" id="UP000295192"/>
    </source>
</evidence>
<dbReference type="FunFam" id="1.10.530.10:FF:000024">
    <property type="entry name" value="C-type lysozyme"/>
    <property type="match status" value="1"/>
</dbReference>
<evidence type="ECO:0000256" key="7">
    <source>
        <dbReference type="ARBA" id="ARBA00023157"/>
    </source>
</evidence>
<evidence type="ECO:0000256" key="2">
    <source>
        <dbReference type="ARBA" id="ARBA00012732"/>
    </source>
</evidence>
<dbReference type="PRINTS" id="PR00135">
    <property type="entry name" value="LYZLACT"/>
</dbReference>
<comment type="caution">
    <text evidence="11">The sequence shown here is derived from an EMBL/GenBank/DDBJ whole genome shotgun (WGS) entry which is preliminary data.</text>
</comment>
<dbReference type="OMA" id="GWSAWPG"/>
<dbReference type="OrthoDB" id="6692707at2759"/>
<dbReference type="InterPro" id="IPR023346">
    <property type="entry name" value="Lysozyme-like_dom_sf"/>
</dbReference>
<keyword evidence="12" id="KW-1185">Reference proteome</keyword>
<feature type="domain" description="Glycosyl hydrolases family 22 (GH22)" evidence="10">
    <location>
        <begin position="110"/>
        <end position="128"/>
    </location>
</feature>